<evidence type="ECO:0000259" key="1">
    <source>
        <dbReference type="Pfam" id="PF13088"/>
    </source>
</evidence>
<dbReference type="Proteomes" id="UP000183410">
    <property type="component" value="Unassembled WGS sequence"/>
</dbReference>
<name>A0A1I2DAT0_9BACL</name>
<dbReference type="AlphaFoldDB" id="A0A1I2DAT0"/>
<sequence>MDHTQIVNLKKMLAEGQCYLDHESDMIEAMLPTDQPSNHAPALIELANGDLLCIWFGGSDEGAGDIKVFLSRLNAKESKWSVPLRLSDDFNKSDQNPSLFQAPNGGLWAIHTSMDTRGCTLEEWQAKLRSGEVSGPFAMQHTSKVQRRISFDSGYTWGESAPLFEKPGTFSRHPVTVLASGRWLYPVWYSSLDGTRQFGYDYSSVHLSDDQGESWREVEIPGSKGRVHPSIVDLEEGRLVVFFRSRNADYIYMSRSEDSGESWSVPERTVLPNNNASIRAIRLQSGGIAIIFNHCRANEAPDVVVWPYERVPVTIAISEDEGATWPYMRHIETGDHYCGELNSKYNRRYEYPSLIQSKDGMIHACFAYGNRTHIKYVSFSEDWVRGVHKNKWPWDNFPME</sequence>
<reference evidence="3" key="1">
    <citation type="submission" date="2016-10" db="EMBL/GenBank/DDBJ databases">
        <authorList>
            <person name="Varghese N."/>
            <person name="Submissions S."/>
        </authorList>
    </citation>
    <scope>NUCLEOTIDE SEQUENCE [LARGE SCALE GENOMIC DNA]</scope>
    <source>
        <strain evidence="3">CGMCC 1.10223</strain>
    </source>
</reference>
<dbReference type="SUPFAM" id="SSF50939">
    <property type="entry name" value="Sialidases"/>
    <property type="match status" value="1"/>
</dbReference>
<keyword evidence="3" id="KW-1185">Reference proteome</keyword>
<dbReference type="Pfam" id="PF13088">
    <property type="entry name" value="BNR_2"/>
    <property type="match status" value="1"/>
</dbReference>
<dbReference type="InterPro" id="IPR011040">
    <property type="entry name" value="Sialidase"/>
</dbReference>
<dbReference type="OrthoDB" id="41724at2"/>
<feature type="domain" description="Sialidase" evidence="1">
    <location>
        <begin position="49"/>
        <end position="363"/>
    </location>
</feature>
<dbReference type="EMBL" id="FONN01000006">
    <property type="protein sequence ID" value="SFE77634.1"/>
    <property type="molecule type" value="Genomic_DNA"/>
</dbReference>
<dbReference type="Gene3D" id="2.120.10.10">
    <property type="match status" value="1"/>
</dbReference>
<proteinExistence type="predicted"/>
<organism evidence="2 3">
    <name type="scientific">Paenibacillus algorifonticola</name>
    <dbReference type="NCBI Taxonomy" id="684063"/>
    <lineage>
        <taxon>Bacteria</taxon>
        <taxon>Bacillati</taxon>
        <taxon>Bacillota</taxon>
        <taxon>Bacilli</taxon>
        <taxon>Bacillales</taxon>
        <taxon>Paenibacillaceae</taxon>
        <taxon>Paenibacillus</taxon>
    </lineage>
</organism>
<dbReference type="RefSeq" id="WP_046231678.1">
    <property type="nucleotide sequence ID" value="NZ_FONN01000006.1"/>
</dbReference>
<dbReference type="PANTHER" id="PTHR43752">
    <property type="entry name" value="BNR/ASP-BOX REPEAT FAMILY PROTEIN"/>
    <property type="match status" value="1"/>
</dbReference>
<evidence type="ECO:0000313" key="3">
    <source>
        <dbReference type="Proteomes" id="UP000183410"/>
    </source>
</evidence>
<dbReference type="InterPro" id="IPR036278">
    <property type="entry name" value="Sialidase_sf"/>
</dbReference>
<evidence type="ECO:0000313" key="2">
    <source>
        <dbReference type="EMBL" id="SFE77634.1"/>
    </source>
</evidence>
<protein>
    <submittedName>
        <fullName evidence="2">Predicted neuraminidase (Sialidase)</fullName>
    </submittedName>
</protein>
<gene>
    <name evidence="2" type="ORF">SAMN04487969_106228</name>
</gene>
<dbReference type="CDD" id="cd15482">
    <property type="entry name" value="Sialidase_non-viral"/>
    <property type="match status" value="1"/>
</dbReference>
<accession>A0A1I2DAT0</accession>
<dbReference type="PANTHER" id="PTHR43752:SF2">
    <property type="entry name" value="BNR_ASP-BOX REPEAT FAMILY PROTEIN"/>
    <property type="match status" value="1"/>
</dbReference>